<dbReference type="EMBL" id="JABAIM010000004">
    <property type="protein sequence ID" value="NLR76521.1"/>
    <property type="molecule type" value="Genomic_DNA"/>
</dbReference>
<keyword evidence="1" id="KW-0998">Cell outer membrane</keyword>
<feature type="signal peptide" evidence="1">
    <location>
        <begin position="1"/>
        <end position="21"/>
    </location>
</feature>
<evidence type="ECO:0000256" key="1">
    <source>
        <dbReference type="HAMAP-Rule" id="MF_01411"/>
    </source>
</evidence>
<dbReference type="PANTHER" id="PTHR30189:SF1">
    <property type="entry name" value="LPS-ASSEMBLY PROTEIN LPTD"/>
    <property type="match status" value="1"/>
</dbReference>
<reference evidence="4 5" key="1">
    <citation type="submission" date="2020-04" db="EMBL/GenBank/DDBJ databases">
        <title>Draft genome of Leeia sp. IMCC25680.</title>
        <authorList>
            <person name="Song J."/>
            <person name="Cho J.-C."/>
        </authorList>
    </citation>
    <scope>NUCLEOTIDE SEQUENCE [LARGE SCALE GENOMIC DNA]</scope>
    <source>
        <strain evidence="4 5">IMCC25680</strain>
    </source>
</reference>
<accession>A0A847S452</accession>
<keyword evidence="1" id="KW-0472">Membrane</keyword>
<name>A0A847S452_9NEIS</name>
<evidence type="ECO:0000256" key="2">
    <source>
        <dbReference type="SAM" id="MobiDB-lite"/>
    </source>
</evidence>
<keyword evidence="5" id="KW-1185">Reference proteome</keyword>
<dbReference type="GO" id="GO:0015920">
    <property type="term" value="P:lipopolysaccharide transport"/>
    <property type="evidence" value="ECO:0007669"/>
    <property type="project" value="InterPro"/>
</dbReference>
<dbReference type="GO" id="GO:0009279">
    <property type="term" value="C:cell outer membrane"/>
    <property type="evidence" value="ECO:0007669"/>
    <property type="project" value="UniProtKB-SubCell"/>
</dbReference>
<comment type="function">
    <text evidence="1">Together with LptE, is involved in the assembly of lipopolysaccharide (LPS) at the surface of the outer membrane.</text>
</comment>
<feature type="region of interest" description="Disordered" evidence="2">
    <location>
        <begin position="716"/>
        <end position="740"/>
    </location>
</feature>
<comment type="subcellular location">
    <subcellularLocation>
        <location evidence="1">Cell outer membrane</location>
    </subcellularLocation>
</comment>
<dbReference type="HAMAP" id="MF_01411">
    <property type="entry name" value="LPS_assembly_LptD"/>
    <property type="match status" value="1"/>
</dbReference>
<evidence type="ECO:0000313" key="4">
    <source>
        <dbReference type="EMBL" id="NLR76521.1"/>
    </source>
</evidence>
<evidence type="ECO:0000259" key="3">
    <source>
        <dbReference type="Pfam" id="PF04453"/>
    </source>
</evidence>
<dbReference type="InterPro" id="IPR007543">
    <property type="entry name" value="LptD_C"/>
</dbReference>
<gene>
    <name evidence="1" type="primary">lptD</name>
    <name evidence="4" type="ORF">HF682_15240</name>
</gene>
<dbReference type="Proteomes" id="UP000587991">
    <property type="component" value="Unassembled WGS sequence"/>
</dbReference>
<dbReference type="AlphaFoldDB" id="A0A847S452"/>
<evidence type="ECO:0000313" key="5">
    <source>
        <dbReference type="Proteomes" id="UP000587991"/>
    </source>
</evidence>
<dbReference type="InterPro" id="IPR020889">
    <property type="entry name" value="LipoPS_assembly_LptD"/>
</dbReference>
<feature type="chain" id="PRO_5033191415" description="LPS-assembly protein LptD" evidence="1">
    <location>
        <begin position="22"/>
        <end position="740"/>
    </location>
</feature>
<protein>
    <recommendedName>
        <fullName evidence="1">LPS-assembly protein LptD</fullName>
    </recommendedName>
</protein>
<comment type="caution">
    <text evidence="4">The sequence shown here is derived from an EMBL/GenBank/DDBJ whole genome shotgun (WGS) entry which is preliminary data.</text>
</comment>
<proteinExistence type="inferred from homology"/>
<sequence precursor="true">MLRLTPIACALLTLYASPLWAAGSVTPQPASSQDEGPTTIQAGQVNGVYGQTLEADGQVEMKRPGQTIVADWLRYQQVTEDLYAKGHIRLLQHGDDVRGDELKLNLNSRIGNITQTEYTLANGSARGRADVLEFAGRDRYRLKNATYTSCVNPEAGWYLIASDLSLDYTRNLGEAESARLVFQGVPLAYLPWIDFSLNGERKSGWLTPSIGSSNKGGAELSTPYYWNIAPNRDATFTPRLMVKRGLQLKGEFRYLEPSYAGEVTAEWLSDRKSDRNRSGLKWLHQQRFGAWNSGVRIERVSDDTYFEDLGDKLAVSSTVNLPREAWISRSENGLSFSARFLKYQTLQPNPNSLVDTPYAKLPQLTLNWLKPNLGGGNLDLDLQSEFTAFRHPTKVDGTRLVTYPSVSWLLSSQSAYFKPKVGVHVTHYNINAGNNRTGLTSSTRTLPILSVDSGLFFDRETTLGGQNYTQTLEPRLYYVNIPYRDQSKLPNFDSGLADFSFSQLFSENRYTGSDRINEANQITAAVTSRLIDDDTGVERLRGSIGQRYYLRKTQRVALDGSTTPRNERSSDILASLEGQLGKNWHLSSSWQFNTSSPRSQKASLDLQYSPAPGKVLNFGYRMDRTPAADKDRLKQFDISGQWPIAPGWYGVARWNYSIKDKKPLEVLAGVEYNAGCWQLRMVAQRYVTSGGNKSTNVFLLLQMSDVASFGSNPSDTLKRGVKGYAEPERLESANPTEVKP</sequence>
<dbReference type="Pfam" id="PF04453">
    <property type="entry name" value="LptD"/>
    <property type="match status" value="1"/>
</dbReference>
<dbReference type="InterPro" id="IPR050218">
    <property type="entry name" value="LptD"/>
</dbReference>
<feature type="domain" description="LptD C-terminal" evidence="3">
    <location>
        <begin position="276"/>
        <end position="648"/>
    </location>
</feature>
<comment type="caution">
    <text evidence="1">Lacks conserved residue(s) required for the propagation of feature annotation.</text>
</comment>
<dbReference type="PANTHER" id="PTHR30189">
    <property type="entry name" value="LPS-ASSEMBLY PROTEIN"/>
    <property type="match status" value="1"/>
</dbReference>
<comment type="similarity">
    <text evidence="1">Belongs to the LptD family.</text>
</comment>
<dbReference type="RefSeq" id="WP_168878197.1">
    <property type="nucleotide sequence ID" value="NZ_JABAIM010000004.1"/>
</dbReference>
<dbReference type="GO" id="GO:0043165">
    <property type="term" value="P:Gram-negative-bacterium-type cell outer membrane assembly"/>
    <property type="evidence" value="ECO:0007669"/>
    <property type="project" value="UniProtKB-UniRule"/>
</dbReference>
<keyword evidence="1" id="KW-0732">Signal</keyword>
<dbReference type="GO" id="GO:1990351">
    <property type="term" value="C:transporter complex"/>
    <property type="evidence" value="ECO:0007669"/>
    <property type="project" value="TreeGrafter"/>
</dbReference>
<comment type="subunit">
    <text evidence="1">Component of the lipopolysaccharide transport and assembly complex. Interacts with LptE and LptA.</text>
</comment>
<organism evidence="4 5">
    <name type="scientific">Leeia aquatica</name>
    <dbReference type="NCBI Taxonomy" id="2725557"/>
    <lineage>
        <taxon>Bacteria</taxon>
        <taxon>Pseudomonadati</taxon>
        <taxon>Pseudomonadota</taxon>
        <taxon>Betaproteobacteria</taxon>
        <taxon>Neisseriales</taxon>
        <taxon>Leeiaceae</taxon>
        <taxon>Leeia</taxon>
    </lineage>
</organism>